<dbReference type="Gene3D" id="3.40.50.150">
    <property type="entry name" value="Vaccinia Virus protein VP39"/>
    <property type="match status" value="1"/>
</dbReference>
<evidence type="ECO:0000256" key="5">
    <source>
        <dbReference type="HAMAP-Rule" id="MF_02126"/>
    </source>
</evidence>
<feature type="domain" description="Methyltransferase small" evidence="6">
    <location>
        <begin position="104"/>
        <end position="195"/>
    </location>
</feature>
<feature type="binding site" evidence="5">
    <location>
        <position position="141"/>
    </location>
    <ligand>
        <name>S-adenosyl-L-methionine</name>
        <dbReference type="ChEBI" id="CHEBI:59789"/>
    </ligand>
</feature>
<dbReference type="NCBIfam" id="TIGR03534">
    <property type="entry name" value="RF_mod_PrmC"/>
    <property type="match status" value="1"/>
</dbReference>
<evidence type="ECO:0000256" key="3">
    <source>
        <dbReference type="ARBA" id="ARBA00022691"/>
    </source>
</evidence>
<dbReference type="EC" id="2.1.1.297" evidence="5"/>
<dbReference type="InterPro" id="IPR019874">
    <property type="entry name" value="RF_methyltr_PrmC"/>
</dbReference>
<gene>
    <name evidence="5" type="primary">prmC</name>
    <name evidence="8" type="ORF">SAMN05660349_03067</name>
</gene>
<dbReference type="PROSITE" id="PS00092">
    <property type="entry name" value="N6_MTASE"/>
    <property type="match status" value="1"/>
</dbReference>
<dbReference type="HAMAP" id="MF_02126">
    <property type="entry name" value="RF_methyltr_PrmC"/>
    <property type="match status" value="1"/>
</dbReference>
<dbReference type="GO" id="GO:0032259">
    <property type="term" value="P:methylation"/>
    <property type="evidence" value="ECO:0007669"/>
    <property type="project" value="UniProtKB-KW"/>
</dbReference>
<evidence type="ECO:0000256" key="1">
    <source>
        <dbReference type="ARBA" id="ARBA00022603"/>
    </source>
</evidence>
<dbReference type="RefSeq" id="WP_079684458.1">
    <property type="nucleotide sequence ID" value="NZ_FUYQ01000029.1"/>
</dbReference>
<comment type="caution">
    <text evidence="5">Lacks conserved residue(s) required for the propagation of feature annotation.</text>
</comment>
<dbReference type="AlphaFoldDB" id="A0A1T5ENS0"/>
<reference evidence="9" key="1">
    <citation type="submission" date="2017-02" db="EMBL/GenBank/DDBJ databases">
        <authorList>
            <person name="Varghese N."/>
            <person name="Submissions S."/>
        </authorList>
    </citation>
    <scope>NUCLEOTIDE SEQUENCE [LARGE SCALE GENOMIC DNA]</scope>
    <source>
        <strain evidence="9">DSM 24967</strain>
    </source>
</reference>
<dbReference type="InterPro" id="IPR002052">
    <property type="entry name" value="DNA_methylase_N6_adenine_CS"/>
</dbReference>
<dbReference type="PANTHER" id="PTHR18895">
    <property type="entry name" value="HEMK METHYLTRANSFERASE"/>
    <property type="match status" value="1"/>
</dbReference>
<dbReference type="Pfam" id="PF05175">
    <property type="entry name" value="MTS"/>
    <property type="match status" value="1"/>
</dbReference>
<dbReference type="InterPro" id="IPR029063">
    <property type="entry name" value="SAM-dependent_MTases_sf"/>
</dbReference>
<feature type="domain" description="Release factor glutamine methyltransferase N-terminal" evidence="7">
    <location>
        <begin position="19"/>
        <end position="74"/>
    </location>
</feature>
<sequence>MKEIRNYIEDSLKGLFSAEEIRSLTKIILERCCSIPQQRLLFDKDIQISDTQKQDIEAIVTRLKNQEPIQYILGTACFYDLDFNVTPDVLIPRPETEELVERILSRHRQQGIRILDIGTGSGCIAVTLAAHLPEARVVAADVSPGALSTAAGNAAKNKVTVHFVETDILARKALEDIPGVFDVIVSNPPYVKLSEKESMEANVLNYEPHLALFVTDSDPLIFYRSIARFGNKKLRKGGSLYFEINAQYGKEVAGLLQEEGYTDIEIIKDIPGKDRIIQAKR</sequence>
<feature type="binding site" evidence="5">
    <location>
        <begin position="118"/>
        <end position="122"/>
    </location>
    <ligand>
        <name>S-adenosyl-L-methionine</name>
        <dbReference type="ChEBI" id="CHEBI:59789"/>
    </ligand>
</feature>
<dbReference type="CDD" id="cd02440">
    <property type="entry name" value="AdoMet_MTases"/>
    <property type="match status" value="1"/>
</dbReference>
<dbReference type="InterPro" id="IPR050320">
    <property type="entry name" value="N5-glutamine_MTase"/>
</dbReference>
<protein>
    <recommendedName>
        <fullName evidence="5">Release factor glutamine methyltransferase</fullName>
        <shortName evidence="5">RF MTase</shortName>
        <ecNumber evidence="5">2.1.1.297</ecNumber>
    </recommendedName>
    <alternativeName>
        <fullName evidence="5">N5-glutamine methyltransferase PrmC</fullName>
    </alternativeName>
    <alternativeName>
        <fullName evidence="5">Protein-(glutamine-N5) MTase PrmC</fullName>
    </alternativeName>
    <alternativeName>
        <fullName evidence="5">Protein-glutamine N-methyltransferase PrmC</fullName>
    </alternativeName>
</protein>
<dbReference type="Proteomes" id="UP000190852">
    <property type="component" value="Unassembled WGS sequence"/>
</dbReference>
<keyword evidence="2 5" id="KW-0808">Transferase</keyword>
<comment type="function">
    <text evidence="5">Methylates the class 1 translation termination release factors RF1/PrfA and RF2/PrfB on the glutamine residue of the universally conserved GGQ motif.</text>
</comment>
<evidence type="ECO:0000256" key="4">
    <source>
        <dbReference type="ARBA" id="ARBA00048391"/>
    </source>
</evidence>
<organism evidence="8 9">
    <name type="scientific">Parabacteroides chartae</name>
    <dbReference type="NCBI Taxonomy" id="1037355"/>
    <lineage>
        <taxon>Bacteria</taxon>
        <taxon>Pseudomonadati</taxon>
        <taxon>Bacteroidota</taxon>
        <taxon>Bacteroidia</taxon>
        <taxon>Bacteroidales</taxon>
        <taxon>Tannerellaceae</taxon>
        <taxon>Parabacteroides</taxon>
    </lineage>
</organism>
<dbReference type="Pfam" id="PF17827">
    <property type="entry name" value="PrmC_N"/>
    <property type="match status" value="1"/>
</dbReference>
<comment type="catalytic activity">
    <reaction evidence="4 5">
        <text>L-glutaminyl-[peptide chain release factor] + S-adenosyl-L-methionine = N(5)-methyl-L-glutaminyl-[peptide chain release factor] + S-adenosyl-L-homocysteine + H(+)</text>
        <dbReference type="Rhea" id="RHEA:42896"/>
        <dbReference type="Rhea" id="RHEA-COMP:10271"/>
        <dbReference type="Rhea" id="RHEA-COMP:10272"/>
        <dbReference type="ChEBI" id="CHEBI:15378"/>
        <dbReference type="ChEBI" id="CHEBI:30011"/>
        <dbReference type="ChEBI" id="CHEBI:57856"/>
        <dbReference type="ChEBI" id="CHEBI:59789"/>
        <dbReference type="ChEBI" id="CHEBI:61891"/>
        <dbReference type="EC" id="2.1.1.297"/>
    </reaction>
</comment>
<dbReference type="GO" id="GO:0003676">
    <property type="term" value="F:nucleic acid binding"/>
    <property type="evidence" value="ECO:0007669"/>
    <property type="project" value="InterPro"/>
</dbReference>
<evidence type="ECO:0000259" key="7">
    <source>
        <dbReference type="Pfam" id="PF17827"/>
    </source>
</evidence>
<evidence type="ECO:0000313" key="9">
    <source>
        <dbReference type="Proteomes" id="UP000190852"/>
    </source>
</evidence>
<dbReference type="SUPFAM" id="SSF53335">
    <property type="entry name" value="S-adenosyl-L-methionine-dependent methyltransferases"/>
    <property type="match status" value="1"/>
</dbReference>
<feature type="binding site" evidence="5">
    <location>
        <position position="187"/>
    </location>
    <ligand>
        <name>S-adenosyl-L-methionine</name>
        <dbReference type="ChEBI" id="CHEBI:59789"/>
    </ligand>
</feature>
<dbReference type="PANTHER" id="PTHR18895:SF74">
    <property type="entry name" value="MTRF1L RELEASE FACTOR GLUTAMINE METHYLTRANSFERASE"/>
    <property type="match status" value="1"/>
</dbReference>
<dbReference type="Gene3D" id="1.10.8.10">
    <property type="entry name" value="DNA helicase RuvA subunit, C-terminal domain"/>
    <property type="match status" value="1"/>
</dbReference>
<keyword evidence="9" id="KW-1185">Reference proteome</keyword>
<dbReference type="GO" id="GO:0102559">
    <property type="term" value="F:peptide chain release factor N(5)-glutamine methyltransferase activity"/>
    <property type="evidence" value="ECO:0007669"/>
    <property type="project" value="UniProtKB-EC"/>
</dbReference>
<dbReference type="EMBL" id="FUYQ01000029">
    <property type="protein sequence ID" value="SKB85508.1"/>
    <property type="molecule type" value="Genomic_DNA"/>
</dbReference>
<evidence type="ECO:0000259" key="6">
    <source>
        <dbReference type="Pfam" id="PF05175"/>
    </source>
</evidence>
<proteinExistence type="inferred from homology"/>
<dbReference type="InterPro" id="IPR040758">
    <property type="entry name" value="PrmC_N"/>
</dbReference>
<accession>A0A1T5ENS0</accession>
<dbReference type="NCBIfam" id="TIGR00536">
    <property type="entry name" value="hemK_fam"/>
    <property type="match status" value="1"/>
</dbReference>
<dbReference type="InterPro" id="IPR004556">
    <property type="entry name" value="HemK-like"/>
</dbReference>
<keyword evidence="1 5" id="KW-0489">Methyltransferase</keyword>
<comment type="similarity">
    <text evidence="5">Belongs to the protein N5-glutamine methyltransferase family. PrmC subfamily.</text>
</comment>
<name>A0A1T5ENS0_9BACT</name>
<evidence type="ECO:0000313" key="8">
    <source>
        <dbReference type="EMBL" id="SKB85508.1"/>
    </source>
</evidence>
<dbReference type="InterPro" id="IPR007848">
    <property type="entry name" value="Small_mtfrase_dom"/>
</dbReference>
<evidence type="ECO:0000256" key="2">
    <source>
        <dbReference type="ARBA" id="ARBA00022679"/>
    </source>
</evidence>
<feature type="binding site" evidence="5">
    <location>
        <begin position="187"/>
        <end position="190"/>
    </location>
    <ligand>
        <name>substrate</name>
    </ligand>
</feature>
<keyword evidence="3 5" id="KW-0949">S-adenosyl-L-methionine</keyword>